<name>A0AAV0PVV9_9ROSI</name>
<dbReference type="PANTHER" id="PTHR22883">
    <property type="entry name" value="ZINC FINGER DHHC DOMAIN CONTAINING PROTEIN"/>
    <property type="match status" value="1"/>
</dbReference>
<dbReference type="Proteomes" id="UP001154282">
    <property type="component" value="Unassembled WGS sequence"/>
</dbReference>
<keyword evidence="4 8" id="KW-0812">Transmembrane</keyword>
<dbReference type="Pfam" id="PF01529">
    <property type="entry name" value="DHHC"/>
    <property type="match status" value="1"/>
</dbReference>
<dbReference type="PANTHER" id="PTHR22883:SF127">
    <property type="entry name" value="ZDHHC-TYPE PALMITOYLTRANSFERASE 3-RELATED"/>
    <property type="match status" value="1"/>
</dbReference>
<dbReference type="GO" id="GO:0006612">
    <property type="term" value="P:protein targeting to membrane"/>
    <property type="evidence" value="ECO:0007669"/>
    <property type="project" value="TreeGrafter"/>
</dbReference>
<protein>
    <recommendedName>
        <fullName evidence="8">S-acyltransferase</fullName>
        <ecNumber evidence="8">2.3.1.225</ecNumber>
    </recommendedName>
    <alternativeName>
        <fullName evidence="8">Palmitoyltransferase</fullName>
    </alternativeName>
</protein>
<evidence type="ECO:0000256" key="3">
    <source>
        <dbReference type="ARBA" id="ARBA00022679"/>
    </source>
</evidence>
<evidence type="ECO:0000256" key="8">
    <source>
        <dbReference type="RuleBase" id="RU079119"/>
    </source>
</evidence>
<dbReference type="GO" id="GO:0005794">
    <property type="term" value="C:Golgi apparatus"/>
    <property type="evidence" value="ECO:0007669"/>
    <property type="project" value="TreeGrafter"/>
</dbReference>
<keyword evidence="3 8" id="KW-0808">Transferase</keyword>
<gene>
    <name evidence="10" type="ORF">LITE_LOCUS40239</name>
</gene>
<feature type="transmembrane region" description="Helical" evidence="8">
    <location>
        <begin position="72"/>
        <end position="96"/>
    </location>
</feature>
<dbReference type="GO" id="GO:0005783">
    <property type="term" value="C:endoplasmic reticulum"/>
    <property type="evidence" value="ECO:0007669"/>
    <property type="project" value="TreeGrafter"/>
</dbReference>
<feature type="transmembrane region" description="Helical" evidence="8">
    <location>
        <begin position="108"/>
        <end position="125"/>
    </location>
</feature>
<comment type="similarity">
    <text evidence="2 8">Belongs to the DHHC palmitoyltransferase family.</text>
</comment>
<keyword evidence="11" id="KW-1185">Reference proteome</keyword>
<feature type="domain" description="Palmitoyltransferase DHHC" evidence="9">
    <location>
        <begin position="161"/>
        <end position="230"/>
    </location>
</feature>
<organism evidence="10 11">
    <name type="scientific">Linum tenue</name>
    <dbReference type="NCBI Taxonomy" id="586396"/>
    <lineage>
        <taxon>Eukaryota</taxon>
        <taxon>Viridiplantae</taxon>
        <taxon>Streptophyta</taxon>
        <taxon>Embryophyta</taxon>
        <taxon>Tracheophyta</taxon>
        <taxon>Spermatophyta</taxon>
        <taxon>Magnoliopsida</taxon>
        <taxon>eudicotyledons</taxon>
        <taxon>Gunneridae</taxon>
        <taxon>Pentapetalae</taxon>
        <taxon>rosids</taxon>
        <taxon>fabids</taxon>
        <taxon>Malpighiales</taxon>
        <taxon>Linaceae</taxon>
        <taxon>Linum</taxon>
    </lineage>
</organism>
<evidence type="ECO:0000256" key="2">
    <source>
        <dbReference type="ARBA" id="ARBA00008574"/>
    </source>
</evidence>
<proteinExistence type="inferred from homology"/>
<sequence>MLRLYGRPGKLWVVCFQSAGRYMVSFVLVIITQFALALVPRLLPASSLLLQLLLSVVVLLLVVGFGRCCRRLLGVSASAPALVLFNTLFVWGVYFVAVRPAVPCLVDVTFNGEIALLFIGLFRILSSDPGFVSNGFPGTAAELVETEVLATEVHDEFQGAVLPLRVRYCNSCKSHVKGFDHHCPAFGNCIGYKNHVLFVVLLTGFLATEASYVVYSFQGMHLIFPPKYHVIVISIMVKYPATRCRWNYRFKEIETWKCIVNVFHSPSDMVVISTSEHLKLV</sequence>
<feature type="transmembrane region" description="Helical" evidence="8">
    <location>
        <begin position="196"/>
        <end position="217"/>
    </location>
</feature>
<dbReference type="PROSITE" id="PS50216">
    <property type="entry name" value="DHHC"/>
    <property type="match status" value="1"/>
</dbReference>
<evidence type="ECO:0000256" key="7">
    <source>
        <dbReference type="ARBA" id="ARBA00023315"/>
    </source>
</evidence>
<feature type="transmembrane region" description="Helical" evidence="8">
    <location>
        <begin position="21"/>
        <end position="39"/>
    </location>
</feature>
<keyword evidence="5 8" id="KW-1133">Transmembrane helix</keyword>
<keyword evidence="6 8" id="KW-0472">Membrane</keyword>
<comment type="domain">
    <text evidence="8">The DHHC domain is required for palmitoyltransferase activity.</text>
</comment>
<evidence type="ECO:0000313" key="11">
    <source>
        <dbReference type="Proteomes" id="UP001154282"/>
    </source>
</evidence>
<evidence type="ECO:0000256" key="4">
    <source>
        <dbReference type="ARBA" id="ARBA00022692"/>
    </source>
</evidence>
<evidence type="ECO:0000256" key="6">
    <source>
        <dbReference type="ARBA" id="ARBA00023136"/>
    </source>
</evidence>
<evidence type="ECO:0000256" key="1">
    <source>
        <dbReference type="ARBA" id="ARBA00004127"/>
    </source>
</evidence>
<dbReference type="InterPro" id="IPR001594">
    <property type="entry name" value="Palmitoyltrfase_DHHC"/>
</dbReference>
<comment type="subcellular location">
    <subcellularLocation>
        <location evidence="1">Endomembrane system</location>
        <topology evidence="1">Multi-pass membrane protein</topology>
    </subcellularLocation>
</comment>
<keyword evidence="7 8" id="KW-0012">Acyltransferase</keyword>
<evidence type="ECO:0000256" key="5">
    <source>
        <dbReference type="ARBA" id="ARBA00022989"/>
    </source>
</evidence>
<comment type="catalytic activity">
    <reaction evidence="8">
        <text>L-cysteinyl-[protein] + hexadecanoyl-CoA = S-hexadecanoyl-L-cysteinyl-[protein] + CoA</text>
        <dbReference type="Rhea" id="RHEA:36683"/>
        <dbReference type="Rhea" id="RHEA-COMP:10131"/>
        <dbReference type="Rhea" id="RHEA-COMP:11032"/>
        <dbReference type="ChEBI" id="CHEBI:29950"/>
        <dbReference type="ChEBI" id="CHEBI:57287"/>
        <dbReference type="ChEBI" id="CHEBI:57379"/>
        <dbReference type="ChEBI" id="CHEBI:74151"/>
        <dbReference type="EC" id="2.3.1.225"/>
    </reaction>
</comment>
<dbReference type="AlphaFoldDB" id="A0AAV0PVV9"/>
<feature type="transmembrane region" description="Helical" evidence="8">
    <location>
        <begin position="45"/>
        <end position="65"/>
    </location>
</feature>
<dbReference type="InterPro" id="IPR039859">
    <property type="entry name" value="PFA4/ZDH16/20/ERF2-like"/>
</dbReference>
<dbReference type="EC" id="2.3.1.225" evidence="8"/>
<evidence type="ECO:0000313" key="10">
    <source>
        <dbReference type="EMBL" id="CAI0474889.1"/>
    </source>
</evidence>
<dbReference type="GO" id="GO:0019706">
    <property type="term" value="F:protein-cysteine S-palmitoyltransferase activity"/>
    <property type="evidence" value="ECO:0007669"/>
    <property type="project" value="UniProtKB-EC"/>
</dbReference>
<reference evidence="10" key="1">
    <citation type="submission" date="2022-08" db="EMBL/GenBank/DDBJ databases">
        <authorList>
            <person name="Gutierrez-Valencia J."/>
        </authorList>
    </citation>
    <scope>NUCLEOTIDE SEQUENCE</scope>
</reference>
<comment type="caution">
    <text evidence="10">The sequence shown here is derived from an EMBL/GenBank/DDBJ whole genome shotgun (WGS) entry which is preliminary data.</text>
</comment>
<dbReference type="EMBL" id="CAMGYJ010000009">
    <property type="protein sequence ID" value="CAI0474889.1"/>
    <property type="molecule type" value="Genomic_DNA"/>
</dbReference>
<evidence type="ECO:0000259" key="9">
    <source>
        <dbReference type="Pfam" id="PF01529"/>
    </source>
</evidence>
<accession>A0AAV0PVV9</accession>